<evidence type="ECO:0000313" key="7">
    <source>
        <dbReference type="EMBL" id="SUZ78889.1"/>
    </source>
</evidence>
<dbReference type="PANTHER" id="PTHR42978">
    <property type="entry name" value="QUORUM-QUENCHING LACTONASE YTNP-RELATED-RELATED"/>
    <property type="match status" value="1"/>
</dbReference>
<dbReference type="SMART" id="SM00849">
    <property type="entry name" value="Lactamase_B"/>
    <property type="match status" value="1"/>
</dbReference>
<dbReference type="InterPro" id="IPR036866">
    <property type="entry name" value="RibonucZ/Hydroxyglut_hydro"/>
</dbReference>
<comment type="similarity">
    <text evidence="2">Belongs to the metallo-beta-lactamase superfamily.</text>
</comment>
<dbReference type="GO" id="GO:0016787">
    <property type="term" value="F:hydrolase activity"/>
    <property type="evidence" value="ECO:0007669"/>
    <property type="project" value="UniProtKB-KW"/>
</dbReference>
<keyword evidence="5" id="KW-0862">Zinc</keyword>
<comment type="cofactor">
    <cofactor evidence="1">
        <name>Zn(2+)</name>
        <dbReference type="ChEBI" id="CHEBI:29105"/>
    </cofactor>
</comment>
<evidence type="ECO:0000256" key="4">
    <source>
        <dbReference type="ARBA" id="ARBA00022801"/>
    </source>
</evidence>
<keyword evidence="3" id="KW-0479">Metal-binding</keyword>
<accession>A0A381QKE4</accession>
<keyword evidence="4" id="KW-0378">Hydrolase</keyword>
<evidence type="ECO:0000256" key="2">
    <source>
        <dbReference type="ARBA" id="ARBA00007749"/>
    </source>
</evidence>
<proteinExistence type="inferred from homology"/>
<evidence type="ECO:0000256" key="1">
    <source>
        <dbReference type="ARBA" id="ARBA00001947"/>
    </source>
</evidence>
<dbReference type="EMBL" id="UINC01001371">
    <property type="protein sequence ID" value="SUZ78889.1"/>
    <property type="molecule type" value="Genomic_DNA"/>
</dbReference>
<dbReference type="AlphaFoldDB" id="A0A381QKE4"/>
<dbReference type="InterPro" id="IPR001279">
    <property type="entry name" value="Metallo-B-lactamas"/>
</dbReference>
<dbReference type="SUPFAM" id="SSF56281">
    <property type="entry name" value="Metallo-hydrolase/oxidoreductase"/>
    <property type="match status" value="1"/>
</dbReference>
<sequence length="256" mass="28061">MTDLRLVPLECGWLSTAASSVVAGANGDVDLPIPSWLVVHPSGQTLLFDTGLHHDLVDGVAARYPLMARQFASRFNPADRVSARLEDVEIDPSSVNKIVFSHLHFDHCGGTALVPNAQIIVQRSEWTSGHHPKLIEHEVYNPADFDLGHDVLKVDGTHDVFGDGSVICIPTPGHTAGHQSLRVNLASGPVILTGDCVYWKEVLEEMLLPPFGFNHEMQLDSMRNLKELRDEHGCRLLYGHDASQWASLSQSPTGLI</sequence>
<dbReference type="InterPro" id="IPR051013">
    <property type="entry name" value="MBL_superfamily_lactonases"/>
</dbReference>
<reference evidence="7" key="1">
    <citation type="submission" date="2018-05" db="EMBL/GenBank/DDBJ databases">
        <authorList>
            <person name="Lanie J.A."/>
            <person name="Ng W.-L."/>
            <person name="Kazmierczak K.M."/>
            <person name="Andrzejewski T.M."/>
            <person name="Davidsen T.M."/>
            <person name="Wayne K.J."/>
            <person name="Tettelin H."/>
            <person name="Glass J.I."/>
            <person name="Rusch D."/>
            <person name="Podicherti R."/>
            <person name="Tsui H.-C.T."/>
            <person name="Winkler M.E."/>
        </authorList>
    </citation>
    <scope>NUCLEOTIDE SEQUENCE</scope>
</reference>
<gene>
    <name evidence="7" type="ORF">METZ01_LOCUS31743</name>
</gene>
<dbReference type="PANTHER" id="PTHR42978:SF2">
    <property type="entry name" value="102 KBASES UNSTABLE REGION: FROM 1 TO 119443"/>
    <property type="match status" value="1"/>
</dbReference>
<dbReference type="Gene3D" id="3.60.15.10">
    <property type="entry name" value="Ribonuclease Z/Hydroxyacylglutathione hydrolase-like"/>
    <property type="match status" value="1"/>
</dbReference>
<dbReference type="Pfam" id="PF00753">
    <property type="entry name" value="Lactamase_B"/>
    <property type="match status" value="1"/>
</dbReference>
<organism evidence="7">
    <name type="scientific">marine metagenome</name>
    <dbReference type="NCBI Taxonomy" id="408172"/>
    <lineage>
        <taxon>unclassified sequences</taxon>
        <taxon>metagenomes</taxon>
        <taxon>ecological metagenomes</taxon>
    </lineage>
</organism>
<protein>
    <recommendedName>
        <fullName evidence="6">Metallo-beta-lactamase domain-containing protein</fullName>
    </recommendedName>
</protein>
<evidence type="ECO:0000256" key="3">
    <source>
        <dbReference type="ARBA" id="ARBA00022723"/>
    </source>
</evidence>
<dbReference type="GO" id="GO:0046872">
    <property type="term" value="F:metal ion binding"/>
    <property type="evidence" value="ECO:0007669"/>
    <property type="project" value="UniProtKB-KW"/>
</dbReference>
<name>A0A381QKE4_9ZZZZ</name>
<evidence type="ECO:0000259" key="6">
    <source>
        <dbReference type="SMART" id="SM00849"/>
    </source>
</evidence>
<evidence type="ECO:0000256" key="5">
    <source>
        <dbReference type="ARBA" id="ARBA00022833"/>
    </source>
</evidence>
<dbReference type="CDD" id="cd07729">
    <property type="entry name" value="AHL_lactonase_MBL-fold"/>
    <property type="match status" value="1"/>
</dbReference>
<feature type="domain" description="Metallo-beta-lactamase" evidence="6">
    <location>
        <begin position="32"/>
        <end position="240"/>
    </location>
</feature>